<organism evidence="1 2">
    <name type="scientific">Catharanthus roseus</name>
    <name type="common">Madagascar periwinkle</name>
    <name type="synonym">Vinca rosea</name>
    <dbReference type="NCBI Taxonomy" id="4058"/>
    <lineage>
        <taxon>Eukaryota</taxon>
        <taxon>Viridiplantae</taxon>
        <taxon>Streptophyta</taxon>
        <taxon>Embryophyta</taxon>
        <taxon>Tracheophyta</taxon>
        <taxon>Spermatophyta</taxon>
        <taxon>Magnoliopsida</taxon>
        <taxon>eudicotyledons</taxon>
        <taxon>Gunneridae</taxon>
        <taxon>Pentapetalae</taxon>
        <taxon>asterids</taxon>
        <taxon>lamiids</taxon>
        <taxon>Gentianales</taxon>
        <taxon>Apocynaceae</taxon>
        <taxon>Rauvolfioideae</taxon>
        <taxon>Vinceae</taxon>
        <taxon>Catharanthinae</taxon>
        <taxon>Catharanthus</taxon>
    </lineage>
</organism>
<gene>
    <name evidence="1" type="ORF">M9H77_09587</name>
</gene>
<evidence type="ECO:0000313" key="2">
    <source>
        <dbReference type="Proteomes" id="UP001060085"/>
    </source>
</evidence>
<accession>A0ACC0C103</accession>
<protein>
    <submittedName>
        <fullName evidence="1">Uncharacterized protein</fullName>
    </submittedName>
</protein>
<sequence>MKTSFRPGLKFGENQVIGRVSILHYTWLVPRTRASSDDVNGFLTLRQAAKVLGQEFLDQISPEGLVPRGTEMPYSAAVDLVARLGVSQKLYNNGPKKYQRQQSITKY</sequence>
<comment type="caution">
    <text evidence="1">The sequence shown here is derived from an EMBL/GenBank/DDBJ whole genome shotgun (WGS) entry which is preliminary data.</text>
</comment>
<proteinExistence type="predicted"/>
<keyword evidence="2" id="KW-1185">Reference proteome</keyword>
<dbReference type="EMBL" id="CM044702">
    <property type="protein sequence ID" value="KAI5678637.1"/>
    <property type="molecule type" value="Genomic_DNA"/>
</dbReference>
<name>A0ACC0C103_CATRO</name>
<reference evidence="2" key="1">
    <citation type="journal article" date="2023" name="Nat. Plants">
        <title>Single-cell RNA sequencing provides a high-resolution roadmap for understanding the multicellular compartmentation of specialized metabolism.</title>
        <authorList>
            <person name="Sun S."/>
            <person name="Shen X."/>
            <person name="Li Y."/>
            <person name="Li Y."/>
            <person name="Wang S."/>
            <person name="Li R."/>
            <person name="Zhang H."/>
            <person name="Shen G."/>
            <person name="Guo B."/>
            <person name="Wei J."/>
            <person name="Xu J."/>
            <person name="St-Pierre B."/>
            <person name="Chen S."/>
            <person name="Sun C."/>
        </authorList>
    </citation>
    <scope>NUCLEOTIDE SEQUENCE [LARGE SCALE GENOMIC DNA]</scope>
</reference>
<dbReference type="Proteomes" id="UP001060085">
    <property type="component" value="Linkage Group LG02"/>
</dbReference>
<evidence type="ECO:0000313" key="1">
    <source>
        <dbReference type="EMBL" id="KAI5678637.1"/>
    </source>
</evidence>